<feature type="non-terminal residue" evidence="1">
    <location>
        <position position="135"/>
    </location>
</feature>
<gene>
    <name evidence="1" type="ORF">RFULGI_LOCUS16031</name>
</gene>
<name>A0A9N9P275_9GLOM</name>
<feature type="non-terminal residue" evidence="1">
    <location>
        <position position="1"/>
    </location>
</feature>
<sequence>NEYIVVLKTKSPEEAQEQFKSFGQCFGLSLPLADLLSDESMGDKCIKSASLNIPSTSDLPNISDNKYFRDLSFVSNFFAFSGYYNPDVVKALSEWDVVHLVSDGIDIAHPEFEGRAKLGKSVCTGCPPCAFDDHG</sequence>
<keyword evidence="2" id="KW-1185">Reference proteome</keyword>
<reference evidence="1" key="1">
    <citation type="submission" date="2021-06" db="EMBL/GenBank/DDBJ databases">
        <authorList>
            <person name="Kallberg Y."/>
            <person name="Tangrot J."/>
            <person name="Rosling A."/>
        </authorList>
    </citation>
    <scope>NUCLEOTIDE SEQUENCE</scope>
    <source>
        <strain evidence="1">IN212</strain>
    </source>
</reference>
<dbReference type="AlphaFoldDB" id="A0A9N9P275"/>
<accession>A0A9N9P275</accession>
<proteinExistence type="predicted"/>
<organism evidence="1 2">
    <name type="scientific">Racocetra fulgida</name>
    <dbReference type="NCBI Taxonomy" id="60492"/>
    <lineage>
        <taxon>Eukaryota</taxon>
        <taxon>Fungi</taxon>
        <taxon>Fungi incertae sedis</taxon>
        <taxon>Mucoromycota</taxon>
        <taxon>Glomeromycotina</taxon>
        <taxon>Glomeromycetes</taxon>
        <taxon>Diversisporales</taxon>
        <taxon>Gigasporaceae</taxon>
        <taxon>Racocetra</taxon>
    </lineage>
</organism>
<dbReference type="OrthoDB" id="206201at2759"/>
<evidence type="ECO:0000313" key="2">
    <source>
        <dbReference type="Proteomes" id="UP000789396"/>
    </source>
</evidence>
<evidence type="ECO:0000313" key="1">
    <source>
        <dbReference type="EMBL" id="CAG8783425.1"/>
    </source>
</evidence>
<dbReference type="Proteomes" id="UP000789396">
    <property type="component" value="Unassembled WGS sequence"/>
</dbReference>
<comment type="caution">
    <text evidence="1">The sequence shown here is derived from an EMBL/GenBank/DDBJ whole genome shotgun (WGS) entry which is preliminary data.</text>
</comment>
<protein>
    <submittedName>
        <fullName evidence="1">13486_t:CDS:1</fullName>
    </submittedName>
</protein>
<dbReference type="EMBL" id="CAJVPZ010054669">
    <property type="protein sequence ID" value="CAG8783425.1"/>
    <property type="molecule type" value="Genomic_DNA"/>
</dbReference>